<dbReference type="PRINTS" id="PR00153">
    <property type="entry name" value="CSAPPISMRASE"/>
</dbReference>
<sequence length="167" mass="18179">MSTVVVFETNHGSFEITLDPKSAPETVANFLRYVDEGHYEGTIFHRVIPNFMVQGGGYEASYEKKPTHEPVKNEADNGRKNTRGTVAMARTSEPHSATAQFFVNVADNAFLDHTSKTGAGWGYAVFGDVTAGMDVVDRIVSQKTGAQGPFSKDAPLEPVVIRSARAR</sequence>
<evidence type="ECO:0000313" key="7">
    <source>
        <dbReference type="EMBL" id="MRG93836.1"/>
    </source>
</evidence>
<keyword evidence="8" id="KW-1185">Reference proteome</keyword>
<evidence type="ECO:0000256" key="5">
    <source>
        <dbReference type="RuleBase" id="RU363019"/>
    </source>
</evidence>
<evidence type="ECO:0000259" key="6">
    <source>
        <dbReference type="PROSITE" id="PS50072"/>
    </source>
</evidence>
<comment type="catalytic activity">
    <reaction evidence="5">
        <text>[protein]-peptidylproline (omega=180) = [protein]-peptidylproline (omega=0)</text>
        <dbReference type="Rhea" id="RHEA:16237"/>
        <dbReference type="Rhea" id="RHEA-COMP:10747"/>
        <dbReference type="Rhea" id="RHEA-COMP:10748"/>
        <dbReference type="ChEBI" id="CHEBI:83833"/>
        <dbReference type="ChEBI" id="CHEBI:83834"/>
        <dbReference type="EC" id="5.2.1.8"/>
    </reaction>
</comment>
<comment type="function">
    <text evidence="1 5">PPIases accelerate the folding of proteins. It catalyzes the cis-trans isomerization of proline imidic peptide bonds in oligopeptides.</text>
</comment>
<keyword evidence="3 5" id="KW-0697">Rotamase</keyword>
<dbReference type="Pfam" id="PF00160">
    <property type="entry name" value="Pro_isomerase"/>
    <property type="match status" value="1"/>
</dbReference>
<name>A0A6N7PSP1_9BACT</name>
<feature type="domain" description="PPIase cyclophilin-type" evidence="6">
    <location>
        <begin position="1"/>
        <end position="166"/>
    </location>
</feature>
<evidence type="ECO:0000256" key="2">
    <source>
        <dbReference type="ARBA" id="ARBA00007365"/>
    </source>
</evidence>
<dbReference type="InterPro" id="IPR020892">
    <property type="entry name" value="Cyclophilin-type_PPIase_CS"/>
</dbReference>
<evidence type="ECO:0000256" key="3">
    <source>
        <dbReference type="ARBA" id="ARBA00023110"/>
    </source>
</evidence>
<dbReference type="AlphaFoldDB" id="A0A6N7PSP1"/>
<dbReference type="InterPro" id="IPR024936">
    <property type="entry name" value="Cyclophilin-type_PPIase"/>
</dbReference>
<dbReference type="InterPro" id="IPR002130">
    <property type="entry name" value="Cyclophilin-type_PPIase_dom"/>
</dbReference>
<dbReference type="Proteomes" id="UP000440224">
    <property type="component" value="Unassembled WGS sequence"/>
</dbReference>
<dbReference type="RefSeq" id="WP_153820686.1">
    <property type="nucleotide sequence ID" value="NZ_WJIE01000005.1"/>
</dbReference>
<keyword evidence="4 5" id="KW-0413">Isomerase</keyword>
<dbReference type="PROSITE" id="PS50072">
    <property type="entry name" value="CSA_PPIASE_2"/>
    <property type="match status" value="1"/>
</dbReference>
<comment type="similarity">
    <text evidence="2 5">Belongs to the cyclophilin-type PPIase family.</text>
</comment>
<protein>
    <recommendedName>
        <fullName evidence="5">Peptidyl-prolyl cis-trans isomerase</fullName>
        <shortName evidence="5">PPIase</shortName>
        <ecNumber evidence="5">5.2.1.8</ecNumber>
    </recommendedName>
</protein>
<gene>
    <name evidence="7" type="ORF">GF068_18225</name>
</gene>
<dbReference type="PROSITE" id="PS00170">
    <property type="entry name" value="CSA_PPIASE_1"/>
    <property type="match status" value="1"/>
</dbReference>
<dbReference type="InterPro" id="IPR044665">
    <property type="entry name" value="E_coli_cyclophilin_A-like"/>
</dbReference>
<proteinExistence type="inferred from homology"/>
<comment type="caution">
    <text evidence="7">The sequence shown here is derived from an EMBL/GenBank/DDBJ whole genome shotgun (WGS) entry which is preliminary data.</text>
</comment>
<dbReference type="EMBL" id="WJIE01000005">
    <property type="protein sequence ID" value="MRG93836.1"/>
    <property type="molecule type" value="Genomic_DNA"/>
</dbReference>
<evidence type="ECO:0000256" key="4">
    <source>
        <dbReference type="ARBA" id="ARBA00023235"/>
    </source>
</evidence>
<accession>A0A6N7PSP1</accession>
<dbReference type="EC" id="5.2.1.8" evidence="5"/>
<dbReference type="GO" id="GO:0006457">
    <property type="term" value="P:protein folding"/>
    <property type="evidence" value="ECO:0007669"/>
    <property type="project" value="InterPro"/>
</dbReference>
<dbReference type="Gene3D" id="2.40.100.10">
    <property type="entry name" value="Cyclophilin-like"/>
    <property type="match status" value="1"/>
</dbReference>
<evidence type="ECO:0000256" key="1">
    <source>
        <dbReference type="ARBA" id="ARBA00002388"/>
    </source>
</evidence>
<evidence type="ECO:0000313" key="8">
    <source>
        <dbReference type="Proteomes" id="UP000440224"/>
    </source>
</evidence>
<dbReference type="InterPro" id="IPR029000">
    <property type="entry name" value="Cyclophilin-like_dom_sf"/>
</dbReference>
<dbReference type="PANTHER" id="PTHR43246">
    <property type="entry name" value="PEPTIDYL-PROLYL CIS-TRANS ISOMERASE CYP38, CHLOROPLASTIC"/>
    <property type="match status" value="1"/>
</dbReference>
<dbReference type="CDD" id="cd01920">
    <property type="entry name" value="cyclophilin_EcCYP_like"/>
    <property type="match status" value="1"/>
</dbReference>
<organism evidence="7 8">
    <name type="scientific">Polyangium spumosum</name>
    <dbReference type="NCBI Taxonomy" id="889282"/>
    <lineage>
        <taxon>Bacteria</taxon>
        <taxon>Pseudomonadati</taxon>
        <taxon>Myxococcota</taxon>
        <taxon>Polyangia</taxon>
        <taxon>Polyangiales</taxon>
        <taxon>Polyangiaceae</taxon>
        <taxon>Polyangium</taxon>
    </lineage>
</organism>
<dbReference type="GO" id="GO:0003755">
    <property type="term" value="F:peptidyl-prolyl cis-trans isomerase activity"/>
    <property type="evidence" value="ECO:0007669"/>
    <property type="project" value="UniProtKB-UniRule"/>
</dbReference>
<dbReference type="PIRSF" id="PIRSF001467">
    <property type="entry name" value="Peptidylpro_ismrse"/>
    <property type="match status" value="1"/>
</dbReference>
<dbReference type="OrthoDB" id="9807797at2"/>
<dbReference type="SUPFAM" id="SSF50891">
    <property type="entry name" value="Cyclophilin-like"/>
    <property type="match status" value="1"/>
</dbReference>
<reference evidence="7 8" key="1">
    <citation type="submission" date="2019-10" db="EMBL/GenBank/DDBJ databases">
        <title>A soil myxobacterium in the family Polyangiaceae.</title>
        <authorList>
            <person name="Li Y."/>
            <person name="Wang J."/>
        </authorList>
    </citation>
    <scope>NUCLEOTIDE SEQUENCE [LARGE SCALE GENOMIC DNA]</scope>
    <source>
        <strain evidence="7 8">DSM 14734</strain>
    </source>
</reference>